<dbReference type="GO" id="GO:0008168">
    <property type="term" value="F:methyltransferase activity"/>
    <property type="evidence" value="ECO:0007669"/>
    <property type="project" value="UniProtKB-KW"/>
</dbReference>
<dbReference type="InterPro" id="IPR004026">
    <property type="entry name" value="Ada_DNA_repair_Zn-bd"/>
</dbReference>
<dbReference type="PROSITE" id="PS01124">
    <property type="entry name" value="HTH_ARAC_FAMILY_2"/>
    <property type="match status" value="1"/>
</dbReference>
<dbReference type="PIRSF" id="PIRSF000408">
    <property type="entry name" value="Alkyltransferas_AdaA"/>
    <property type="match status" value="1"/>
</dbReference>
<evidence type="ECO:0000256" key="1">
    <source>
        <dbReference type="ARBA" id="ARBA00001947"/>
    </source>
</evidence>
<keyword evidence="6" id="KW-0862">Zinc</keyword>
<keyword evidence="7" id="KW-0805">Transcription regulation</keyword>
<accession>A0A0C1U3H6</accession>
<evidence type="ECO:0000256" key="6">
    <source>
        <dbReference type="ARBA" id="ARBA00022833"/>
    </source>
</evidence>
<dbReference type="InterPro" id="IPR020449">
    <property type="entry name" value="Tscrpt_reg_AraC-type_HTH"/>
</dbReference>
<reference evidence="13 14" key="1">
    <citation type="journal article" date="2015" name="Infect. Genet. Evol.">
        <title>Genomic sequences of six botulinum neurotoxin-producing strains representing three clostridial species illustrate the mobility and diversity of botulinum neurotoxin genes.</title>
        <authorList>
            <person name="Smith T.J."/>
            <person name="Hill K.K."/>
            <person name="Xie G."/>
            <person name="Foley B.T."/>
            <person name="Williamson C.H."/>
            <person name="Foster J.T."/>
            <person name="Johnson S.L."/>
            <person name="Chertkov O."/>
            <person name="Teshima H."/>
            <person name="Gibbons H.S."/>
            <person name="Johnsky L.A."/>
            <person name="Karavis M.A."/>
            <person name="Smith L.A."/>
        </authorList>
    </citation>
    <scope>NUCLEOTIDE SEQUENCE [LARGE SCALE GENOMIC DNA]</scope>
    <source>
        <strain evidence="13 14">CDC 2741</strain>
    </source>
</reference>
<keyword evidence="10" id="KW-0804">Transcription</keyword>
<keyword evidence="8" id="KW-0238">DNA-binding</keyword>
<feature type="domain" description="HTH araC/xylS-type" evidence="12">
    <location>
        <begin position="86"/>
        <end position="184"/>
    </location>
</feature>
<dbReference type="EMBL" id="AYSO01000017">
    <property type="protein sequence ID" value="KIE46028.1"/>
    <property type="molecule type" value="Genomic_DNA"/>
</dbReference>
<dbReference type="SMART" id="SM00342">
    <property type="entry name" value="HTH_ARAC"/>
    <property type="match status" value="1"/>
</dbReference>
<keyword evidence="11" id="KW-0234">DNA repair</keyword>
<evidence type="ECO:0000313" key="13">
    <source>
        <dbReference type="EMBL" id="KIE46028.1"/>
    </source>
</evidence>
<evidence type="ECO:0000256" key="9">
    <source>
        <dbReference type="ARBA" id="ARBA00023159"/>
    </source>
</evidence>
<dbReference type="GO" id="GO:0032259">
    <property type="term" value="P:methylation"/>
    <property type="evidence" value="ECO:0007669"/>
    <property type="project" value="UniProtKB-KW"/>
</dbReference>
<keyword evidence="4" id="KW-0479">Metal-binding</keyword>
<dbReference type="RefSeq" id="WP_039633795.1">
    <property type="nucleotide sequence ID" value="NZ_AYSO01000017.1"/>
</dbReference>
<evidence type="ECO:0000256" key="8">
    <source>
        <dbReference type="ARBA" id="ARBA00023125"/>
    </source>
</evidence>
<evidence type="ECO:0000256" key="4">
    <source>
        <dbReference type="ARBA" id="ARBA00022723"/>
    </source>
</evidence>
<dbReference type="Pfam" id="PF12833">
    <property type="entry name" value="HTH_18"/>
    <property type="match status" value="1"/>
</dbReference>
<sequence>MGKITTIEKWDAVIGCNKQYDGLFYYAVKSTGIFCRPSCKAKTPLKKNILFFNSVDEAINAGFRPCKICRPDINEHIYEPNKILIEKAKDMLTLNYNSEFNLKCISQEIGISESYFRRLFKQYYSLTPNEYIFKIRINRSMDLLSKTDLDIVEIAYEVGFKSLSNFYKYFKEQVGYTPKEYRKRNNINEVSIR</sequence>
<comment type="caution">
    <text evidence="13">The sequence shown here is derived from an EMBL/GenBank/DDBJ whole genome shotgun (WGS) entry which is preliminary data.</text>
</comment>
<keyword evidence="9" id="KW-0010">Activator</keyword>
<keyword evidence="14" id="KW-1185">Reference proteome</keyword>
<dbReference type="SUPFAM" id="SSF57884">
    <property type="entry name" value="Ada DNA repair protein, N-terminal domain (N-Ada 10)"/>
    <property type="match status" value="1"/>
</dbReference>
<dbReference type="PRINTS" id="PR00032">
    <property type="entry name" value="HTHARAC"/>
</dbReference>
<dbReference type="GO" id="GO:0003700">
    <property type="term" value="F:DNA-binding transcription factor activity"/>
    <property type="evidence" value="ECO:0007669"/>
    <property type="project" value="InterPro"/>
</dbReference>
<name>A0A0C1U3H6_9CLOT</name>
<dbReference type="InterPro" id="IPR018062">
    <property type="entry name" value="HTH_AraC-typ_CS"/>
</dbReference>
<dbReference type="OrthoDB" id="9783680at2"/>
<dbReference type="GO" id="GO:0043565">
    <property type="term" value="F:sequence-specific DNA binding"/>
    <property type="evidence" value="ECO:0007669"/>
    <property type="project" value="InterPro"/>
</dbReference>
<dbReference type="PANTHER" id="PTHR43280:SF2">
    <property type="entry name" value="HTH-TYPE TRANSCRIPTIONAL REGULATOR EXSA"/>
    <property type="match status" value="1"/>
</dbReference>
<evidence type="ECO:0000259" key="12">
    <source>
        <dbReference type="PROSITE" id="PS01124"/>
    </source>
</evidence>
<dbReference type="Pfam" id="PF02805">
    <property type="entry name" value="Ada_Zn_binding"/>
    <property type="match status" value="1"/>
</dbReference>
<evidence type="ECO:0000256" key="5">
    <source>
        <dbReference type="ARBA" id="ARBA00022763"/>
    </source>
</evidence>
<dbReference type="InterPro" id="IPR016220">
    <property type="entry name" value="Me-P-triester_DNA_alkyl-Trfase"/>
</dbReference>
<dbReference type="PANTHER" id="PTHR43280">
    <property type="entry name" value="ARAC-FAMILY TRANSCRIPTIONAL REGULATOR"/>
    <property type="match status" value="1"/>
</dbReference>
<dbReference type="InterPro" id="IPR035451">
    <property type="entry name" value="Ada-like_dom_sf"/>
</dbReference>
<keyword evidence="5" id="KW-0227">DNA damage</keyword>
<comment type="cofactor">
    <cofactor evidence="1">
        <name>Zn(2+)</name>
        <dbReference type="ChEBI" id="CHEBI:29105"/>
    </cofactor>
</comment>
<dbReference type="AlphaFoldDB" id="A0A0C1U3H6"/>
<gene>
    <name evidence="13" type="ORF">U732_1877</name>
</gene>
<evidence type="ECO:0000256" key="7">
    <source>
        <dbReference type="ARBA" id="ARBA00023015"/>
    </source>
</evidence>
<dbReference type="Gene3D" id="3.40.10.10">
    <property type="entry name" value="DNA Methylphosphotriester Repair Domain"/>
    <property type="match status" value="1"/>
</dbReference>
<protein>
    <submittedName>
        <fullName evidence="13">Helix-turn-helix domain protein</fullName>
    </submittedName>
</protein>
<evidence type="ECO:0000256" key="11">
    <source>
        <dbReference type="ARBA" id="ARBA00023204"/>
    </source>
</evidence>
<dbReference type="InterPro" id="IPR018060">
    <property type="entry name" value="HTH_AraC"/>
</dbReference>
<evidence type="ECO:0000256" key="3">
    <source>
        <dbReference type="ARBA" id="ARBA00022679"/>
    </source>
</evidence>
<keyword evidence="3" id="KW-0808">Transferase</keyword>
<evidence type="ECO:0000256" key="2">
    <source>
        <dbReference type="ARBA" id="ARBA00022603"/>
    </source>
</evidence>
<dbReference type="Proteomes" id="UP000031366">
    <property type="component" value="Unassembled WGS sequence"/>
</dbReference>
<dbReference type="GO" id="GO:0006281">
    <property type="term" value="P:DNA repair"/>
    <property type="evidence" value="ECO:0007669"/>
    <property type="project" value="UniProtKB-KW"/>
</dbReference>
<dbReference type="InterPro" id="IPR009057">
    <property type="entry name" value="Homeodomain-like_sf"/>
</dbReference>
<dbReference type="STRING" id="29341.RSJ17_16125"/>
<dbReference type="SUPFAM" id="SSF46689">
    <property type="entry name" value="Homeodomain-like"/>
    <property type="match status" value="2"/>
</dbReference>
<dbReference type="GO" id="GO:0008270">
    <property type="term" value="F:zinc ion binding"/>
    <property type="evidence" value="ECO:0007669"/>
    <property type="project" value="InterPro"/>
</dbReference>
<dbReference type="Gene3D" id="1.10.10.60">
    <property type="entry name" value="Homeodomain-like"/>
    <property type="match status" value="2"/>
</dbReference>
<evidence type="ECO:0000256" key="10">
    <source>
        <dbReference type="ARBA" id="ARBA00023163"/>
    </source>
</evidence>
<dbReference type="PROSITE" id="PS00041">
    <property type="entry name" value="HTH_ARAC_FAMILY_1"/>
    <property type="match status" value="1"/>
</dbReference>
<evidence type="ECO:0000313" key="14">
    <source>
        <dbReference type="Proteomes" id="UP000031366"/>
    </source>
</evidence>
<keyword evidence="2" id="KW-0489">Methyltransferase</keyword>
<organism evidence="13 14">
    <name type="scientific">Clostridium argentinense CDC 2741</name>
    <dbReference type="NCBI Taxonomy" id="1418104"/>
    <lineage>
        <taxon>Bacteria</taxon>
        <taxon>Bacillati</taxon>
        <taxon>Bacillota</taxon>
        <taxon>Clostridia</taxon>
        <taxon>Eubacteriales</taxon>
        <taxon>Clostridiaceae</taxon>
        <taxon>Clostridium</taxon>
    </lineage>
</organism>
<proteinExistence type="predicted"/>